<feature type="binding site" evidence="9">
    <location>
        <position position="57"/>
    </location>
    <ligand>
        <name>Mn(2+)</name>
        <dbReference type="ChEBI" id="CHEBI:29035"/>
        <label>1</label>
    </ligand>
</feature>
<keyword evidence="4 10" id="KW-0378">Hydrolase</keyword>
<dbReference type="GO" id="GO:0030388">
    <property type="term" value="P:fructose 1,6-bisphosphate metabolic process"/>
    <property type="evidence" value="ECO:0007669"/>
    <property type="project" value="TreeGrafter"/>
</dbReference>
<dbReference type="PANTHER" id="PTHR30447:SF0">
    <property type="entry name" value="FRUCTOSE-1,6-BISPHOSPHATASE 1 CLASS 2-RELATED"/>
    <property type="match status" value="1"/>
</dbReference>
<dbReference type="GO" id="GO:0006094">
    <property type="term" value="P:gluconeogenesis"/>
    <property type="evidence" value="ECO:0007669"/>
    <property type="project" value="InterPro"/>
</dbReference>
<dbReference type="RefSeq" id="WP_204700992.1">
    <property type="nucleotide sequence ID" value="NZ_JAFBDQ010000004.1"/>
</dbReference>
<keyword evidence="6 8" id="KW-0119">Carbohydrate metabolism</keyword>
<dbReference type="Gene3D" id="3.40.190.90">
    <property type="match status" value="1"/>
</dbReference>
<evidence type="ECO:0000256" key="2">
    <source>
        <dbReference type="ARBA" id="ARBA00008989"/>
    </source>
</evidence>
<sequence>MKLDLDKNLSRVTEKAALAVAPLIGNKDKMAIDKAAVDAMREAFANINLGAKIVVGEGEKDKAPSFFQNEKVGRKNKHEMDLAIDPIEGTEFAAQYKPNAVTALAGVEKDKMLRVPDIYMNKIVVGPEAKGKVSLDKGVLENLAIVAGAKDTSIDELTVAVLDRKRHQDLIHEIKSAGANVKLISGVDLIWSIAAAKGVAGIDILLGAGGAPEGVLTAAAVKCLGGDMEAQLCPRNKKEKEKMRNVGINNLHKTFTLNEIISGEKIIFSLTGVTDGILVDGIKDNIPQSIVMRRESELKSYIREMETNYSITENLKIS</sequence>
<comment type="catalytic activity">
    <reaction evidence="1">
        <text>beta-D-fructose 1,6-bisphosphate + H2O = beta-D-fructose 6-phosphate + phosphate</text>
        <dbReference type="Rhea" id="RHEA:11064"/>
        <dbReference type="ChEBI" id="CHEBI:15377"/>
        <dbReference type="ChEBI" id="CHEBI:32966"/>
        <dbReference type="ChEBI" id="CHEBI:43474"/>
        <dbReference type="ChEBI" id="CHEBI:57634"/>
        <dbReference type="EC" id="3.1.3.11"/>
    </reaction>
</comment>
<evidence type="ECO:0000313" key="10">
    <source>
        <dbReference type="EMBL" id="MBM7556256.1"/>
    </source>
</evidence>
<comment type="similarity">
    <text evidence="2 8">Belongs to the FBPase class 2 family.</text>
</comment>
<comment type="pathway">
    <text evidence="7">Carbohydrate biosynthesis.</text>
</comment>
<dbReference type="Gene3D" id="3.30.540.10">
    <property type="entry name" value="Fructose-1,6-Bisphosphatase, subunit A, domain 1"/>
    <property type="match status" value="1"/>
</dbReference>
<dbReference type="EMBL" id="JAFBDQ010000004">
    <property type="protein sequence ID" value="MBM7556256.1"/>
    <property type="molecule type" value="Genomic_DNA"/>
</dbReference>
<dbReference type="PANTHER" id="PTHR30447">
    <property type="entry name" value="FRUCTOSE-1,6-BISPHOSPHATASE CLASS 2"/>
    <property type="match status" value="1"/>
</dbReference>
<evidence type="ECO:0000256" key="5">
    <source>
        <dbReference type="ARBA" id="ARBA00023211"/>
    </source>
</evidence>
<comment type="caution">
    <text evidence="10">The sequence shown here is derived from an EMBL/GenBank/DDBJ whole genome shotgun (WGS) entry which is preliminary data.</text>
</comment>
<evidence type="ECO:0000256" key="8">
    <source>
        <dbReference type="PIRNR" id="PIRNR004532"/>
    </source>
</evidence>
<dbReference type="Pfam" id="PF03320">
    <property type="entry name" value="FBPase_glpX"/>
    <property type="match status" value="1"/>
</dbReference>
<keyword evidence="5 9" id="KW-0464">Manganese</keyword>
<dbReference type="PIRSF" id="PIRSF004532">
    <property type="entry name" value="GlpX"/>
    <property type="match status" value="1"/>
</dbReference>
<evidence type="ECO:0000256" key="3">
    <source>
        <dbReference type="ARBA" id="ARBA00022723"/>
    </source>
</evidence>
<name>A0A938XTX7_9FIRM</name>
<comment type="cofactor">
    <cofactor evidence="9">
        <name>Mn(2+)</name>
        <dbReference type="ChEBI" id="CHEBI:29035"/>
    </cofactor>
</comment>
<keyword evidence="11" id="KW-1185">Reference proteome</keyword>
<dbReference type="SUPFAM" id="SSF56655">
    <property type="entry name" value="Carbohydrate phosphatase"/>
    <property type="match status" value="1"/>
</dbReference>
<feature type="binding site" evidence="9">
    <location>
        <position position="213"/>
    </location>
    <ligand>
        <name>Mn(2+)</name>
        <dbReference type="ChEBI" id="CHEBI:29035"/>
        <label>2</label>
    </ligand>
</feature>
<accession>A0A938XTX7</accession>
<feature type="binding site" evidence="9">
    <location>
        <position position="88"/>
    </location>
    <ligand>
        <name>Mn(2+)</name>
        <dbReference type="ChEBI" id="CHEBI:29035"/>
        <label>2</label>
    </ligand>
</feature>
<dbReference type="GO" id="GO:0046872">
    <property type="term" value="F:metal ion binding"/>
    <property type="evidence" value="ECO:0007669"/>
    <property type="project" value="UniProtKB-KW"/>
</dbReference>
<organism evidence="10 11">
    <name type="scientific">Halanaerobacter jeridensis</name>
    <dbReference type="NCBI Taxonomy" id="706427"/>
    <lineage>
        <taxon>Bacteria</taxon>
        <taxon>Bacillati</taxon>
        <taxon>Bacillota</taxon>
        <taxon>Clostridia</taxon>
        <taxon>Halanaerobiales</taxon>
        <taxon>Halobacteroidaceae</taxon>
        <taxon>Halanaerobacter</taxon>
    </lineage>
</organism>
<dbReference type="Proteomes" id="UP000774000">
    <property type="component" value="Unassembled WGS sequence"/>
</dbReference>
<evidence type="ECO:0000256" key="1">
    <source>
        <dbReference type="ARBA" id="ARBA00001273"/>
    </source>
</evidence>
<evidence type="ECO:0000256" key="4">
    <source>
        <dbReference type="ARBA" id="ARBA00022801"/>
    </source>
</evidence>
<feature type="binding site" evidence="9">
    <location>
        <position position="33"/>
    </location>
    <ligand>
        <name>Mn(2+)</name>
        <dbReference type="ChEBI" id="CHEBI:29035"/>
        <label>1</label>
    </ligand>
</feature>
<keyword evidence="3 9" id="KW-0479">Metal-binding</keyword>
<evidence type="ECO:0000256" key="6">
    <source>
        <dbReference type="ARBA" id="ARBA00023277"/>
    </source>
</evidence>
<evidence type="ECO:0000313" key="11">
    <source>
        <dbReference type="Proteomes" id="UP000774000"/>
    </source>
</evidence>
<dbReference type="GO" id="GO:0042132">
    <property type="term" value="F:fructose 1,6-bisphosphate 1-phosphatase activity"/>
    <property type="evidence" value="ECO:0007669"/>
    <property type="project" value="UniProtKB-EC"/>
</dbReference>
<dbReference type="GO" id="GO:0006071">
    <property type="term" value="P:glycerol metabolic process"/>
    <property type="evidence" value="ECO:0007669"/>
    <property type="project" value="InterPro"/>
</dbReference>
<evidence type="ECO:0000256" key="7">
    <source>
        <dbReference type="ARBA" id="ARBA00024331"/>
    </source>
</evidence>
<evidence type="ECO:0000256" key="9">
    <source>
        <dbReference type="PIRSR" id="PIRSR004532-1"/>
    </source>
</evidence>
<dbReference type="NCBIfam" id="TIGR00330">
    <property type="entry name" value="glpX"/>
    <property type="match status" value="1"/>
</dbReference>
<proteinExistence type="inferred from homology"/>
<feature type="binding site" evidence="9">
    <location>
        <position position="85"/>
    </location>
    <ligand>
        <name>Mn(2+)</name>
        <dbReference type="ChEBI" id="CHEBI:29035"/>
        <label>2</label>
    </ligand>
</feature>
<reference evidence="10" key="1">
    <citation type="submission" date="2021-01" db="EMBL/GenBank/DDBJ databases">
        <title>Genomic Encyclopedia of Type Strains, Phase IV (KMG-IV): sequencing the most valuable type-strain genomes for metagenomic binning, comparative biology and taxonomic classification.</title>
        <authorList>
            <person name="Goeker M."/>
        </authorList>
    </citation>
    <scope>NUCLEOTIDE SEQUENCE</scope>
    <source>
        <strain evidence="10">DSM 23230</strain>
    </source>
</reference>
<gene>
    <name evidence="10" type="ORF">JOC47_001092</name>
</gene>
<dbReference type="AlphaFoldDB" id="A0A938XTX7"/>
<protein>
    <recommendedName>
        <fullName evidence="8">Fructose-1,6-bisphosphatase</fullName>
    </recommendedName>
</protein>
<dbReference type="GO" id="GO:0005829">
    <property type="term" value="C:cytosol"/>
    <property type="evidence" value="ECO:0007669"/>
    <property type="project" value="TreeGrafter"/>
</dbReference>
<dbReference type="InterPro" id="IPR004464">
    <property type="entry name" value="FBPase_class-2/SBPase"/>
</dbReference>